<feature type="non-terminal residue" evidence="2">
    <location>
        <position position="1"/>
    </location>
</feature>
<reference evidence="2 3" key="1">
    <citation type="journal article" date="2021" name="bioRxiv">
        <title>Unraveling nitrogen, sulfur and carbon metabolic pathways and microbial community transcriptional responses to substrate deprivation and toxicity stresses in a bioreactor mimicking anoxic brackish coastal sediment conditions.</title>
        <authorList>
            <person name="Martins P.D."/>
            <person name="Echeveste M.J."/>
            <person name="Arshad A."/>
            <person name="Kurth J."/>
            <person name="Ouboter H."/>
            <person name="Jetten M.S.M."/>
            <person name="Welte C.U."/>
        </authorList>
    </citation>
    <scope>NUCLEOTIDE SEQUENCE [LARGE SCALE GENOMIC DNA]</scope>
    <source>
        <strain evidence="2">MAG_38</strain>
    </source>
</reference>
<comment type="caution">
    <text evidence="2">The sequence shown here is derived from an EMBL/GenBank/DDBJ whole genome shotgun (WGS) entry which is preliminary data.</text>
</comment>
<feature type="region of interest" description="Disordered" evidence="1">
    <location>
        <begin position="11"/>
        <end position="33"/>
    </location>
</feature>
<dbReference type="EMBL" id="JAIOIU010000123">
    <property type="protein sequence ID" value="MBZ0160382.1"/>
    <property type="molecule type" value="Genomic_DNA"/>
</dbReference>
<evidence type="ECO:0000313" key="2">
    <source>
        <dbReference type="EMBL" id="MBZ0160382.1"/>
    </source>
</evidence>
<accession>A0AAJ1ALG3</accession>
<name>A0AAJ1ALG3_9BACT</name>
<dbReference type="InterPro" id="IPR021747">
    <property type="entry name" value="DUF3313"/>
</dbReference>
<dbReference type="Proteomes" id="UP001197609">
    <property type="component" value="Unassembled WGS sequence"/>
</dbReference>
<dbReference type="AlphaFoldDB" id="A0AAJ1ALG3"/>
<dbReference type="Pfam" id="PF11769">
    <property type="entry name" value="DUF3313"/>
    <property type="match status" value="1"/>
</dbReference>
<sequence>HIDRAVVYNQRHPFSPHPDWGRDPTQQDNQRRRSMVTKAMKYVCSMGSVCLVALTACATSQQAGGFGKAEPSGFLQDYSTLHAAENETEATLVYFTPDKTKFKAYTKVWLEPVQVWRGEQSDAKDLSKDDAHHLSQFLSSRLAEELRKDYAMVQAPGPDVMRLRVGITEAGKNTPVLDQLTAVHPGSLLLSKGKKALAGTESFVGKATIEAEVTDSQTGELLAAGVDRRGGGKYAWKSLRRWTDVEEAYTYWAKKFRWRACVLRGEAKCELPED</sequence>
<organism evidence="2 3">
    <name type="scientific">Candidatus Methylomirabilis tolerans</name>
    <dbReference type="NCBI Taxonomy" id="3123416"/>
    <lineage>
        <taxon>Bacteria</taxon>
        <taxon>Candidatus Methylomirabilota</taxon>
        <taxon>Candidatus Methylomirabilia</taxon>
        <taxon>Candidatus Methylomirabilales</taxon>
        <taxon>Candidatus Methylomirabilaceae</taxon>
        <taxon>Candidatus Methylomirabilis</taxon>
    </lineage>
</organism>
<gene>
    <name evidence="2" type="ORF">K8G79_09640</name>
</gene>
<evidence type="ECO:0000313" key="3">
    <source>
        <dbReference type="Proteomes" id="UP001197609"/>
    </source>
</evidence>
<protein>
    <submittedName>
        <fullName evidence="2">DUF3313 domain-containing protein</fullName>
    </submittedName>
</protein>
<proteinExistence type="predicted"/>
<evidence type="ECO:0000256" key="1">
    <source>
        <dbReference type="SAM" id="MobiDB-lite"/>
    </source>
</evidence>